<protein>
    <submittedName>
        <fullName evidence="3">Uncharacterized protein</fullName>
    </submittedName>
</protein>
<accession>A0AA38KS93</accession>
<evidence type="ECO:0000313" key="4">
    <source>
        <dbReference type="Proteomes" id="UP001163798"/>
    </source>
</evidence>
<feature type="compositionally biased region" description="Polar residues" evidence="1">
    <location>
        <begin position="295"/>
        <end position="313"/>
    </location>
</feature>
<gene>
    <name evidence="3" type="ORF">GGU10DRAFT_347939</name>
</gene>
<feature type="region of interest" description="Disordered" evidence="1">
    <location>
        <begin position="145"/>
        <end position="182"/>
    </location>
</feature>
<feature type="region of interest" description="Disordered" evidence="1">
    <location>
        <begin position="273"/>
        <end position="314"/>
    </location>
</feature>
<feature type="region of interest" description="Disordered" evidence="1">
    <location>
        <begin position="328"/>
        <end position="486"/>
    </location>
</feature>
<organism evidence="3 4">
    <name type="scientific">Lentinula aff. detonsa</name>
    <dbReference type="NCBI Taxonomy" id="2804958"/>
    <lineage>
        <taxon>Eukaryota</taxon>
        <taxon>Fungi</taxon>
        <taxon>Dikarya</taxon>
        <taxon>Basidiomycota</taxon>
        <taxon>Agaricomycotina</taxon>
        <taxon>Agaricomycetes</taxon>
        <taxon>Agaricomycetidae</taxon>
        <taxon>Agaricales</taxon>
        <taxon>Marasmiineae</taxon>
        <taxon>Omphalotaceae</taxon>
        <taxon>Lentinula</taxon>
    </lineage>
</organism>
<evidence type="ECO:0000313" key="3">
    <source>
        <dbReference type="EMBL" id="KAJ3787725.1"/>
    </source>
</evidence>
<feature type="region of interest" description="Disordered" evidence="1">
    <location>
        <begin position="195"/>
        <end position="226"/>
    </location>
</feature>
<reference evidence="3" key="1">
    <citation type="submission" date="2022-08" db="EMBL/GenBank/DDBJ databases">
        <authorList>
            <consortium name="DOE Joint Genome Institute"/>
            <person name="Min B."/>
            <person name="Riley R."/>
            <person name="Sierra-Patev S."/>
            <person name="Naranjo-Ortiz M."/>
            <person name="Looney B."/>
            <person name="Konkel Z."/>
            <person name="Slot J.C."/>
            <person name="Sakamoto Y."/>
            <person name="Steenwyk J.L."/>
            <person name="Rokas A."/>
            <person name="Carro J."/>
            <person name="Camarero S."/>
            <person name="Ferreira P."/>
            <person name="Molpeceres G."/>
            <person name="Ruiz-Duenas F.J."/>
            <person name="Serrano A."/>
            <person name="Henrissat B."/>
            <person name="Drula E."/>
            <person name="Hughes K.W."/>
            <person name="Mata J.L."/>
            <person name="Ishikawa N.K."/>
            <person name="Vargas-Isla R."/>
            <person name="Ushijima S."/>
            <person name="Smith C.A."/>
            <person name="Ahrendt S."/>
            <person name="Andreopoulos W."/>
            <person name="He G."/>
            <person name="Labutti K."/>
            <person name="Lipzen A."/>
            <person name="Ng V."/>
            <person name="Sandor L."/>
            <person name="Barry K."/>
            <person name="Martinez A.T."/>
            <person name="Xiao Y."/>
            <person name="Gibbons J.G."/>
            <person name="Terashima K."/>
            <person name="Hibbett D.S."/>
            <person name="Grigoriev I.V."/>
        </authorList>
    </citation>
    <scope>NUCLEOTIDE SEQUENCE</scope>
    <source>
        <strain evidence="3">TFB10291</strain>
    </source>
</reference>
<feature type="compositionally biased region" description="Low complexity" evidence="1">
    <location>
        <begin position="277"/>
        <end position="294"/>
    </location>
</feature>
<comment type="caution">
    <text evidence="3">The sequence shown here is derived from an EMBL/GenBank/DDBJ whole genome shotgun (WGS) entry which is preliminary data.</text>
</comment>
<sequence length="510" mass="50727">MPSFTKSLPVALLVGASALASPIAPQPIDGKDLCIAPCTLINGAQLCSVPYNNINLEDPATYEDFRPSQIPSTDFDAYLRTCQSALDGVPVVDGKKHCSPDNNICVMLARPYGSASSNSTSNFTSSSNSSSTSDVQGTVLITTTTSRNNTVPNPDAMENSRFGVQAKGPVPTLAPGDNENGLVDFAQTNGLARISESGSESASNTVSPSSSHFSNSLSPSGSIPTVTSSVISSAASSIATRLANAFGVASSAGNLGSDNLFGTLNRFADASSNANPGSVASSGLSVLSADGSSVNGPSNRLGVSNSANGQSGSAEPIALTNDLARLQATDSTERPSPPSPPSAGVVPLNGEAPIPTSGQIVSGPSGSVTVPGSVNRNSTRPSGRVGIIESAQPSTPAGSSSVDVAGSANGQSETGSSNGLEVSESANPSASTGSYGLFGVSGSAQQQSGSGFPSNRVKASESADSGASNSLEVSSTGSNANQTSVHDFEASVEGDCACEQGAREGAAVGM</sequence>
<feature type="compositionally biased region" description="Polar residues" evidence="1">
    <location>
        <begin position="409"/>
        <end position="434"/>
    </location>
</feature>
<keyword evidence="2" id="KW-0732">Signal</keyword>
<dbReference type="EMBL" id="MU793286">
    <property type="protein sequence ID" value="KAJ3787725.1"/>
    <property type="molecule type" value="Genomic_DNA"/>
</dbReference>
<feature type="compositionally biased region" description="Low complexity" evidence="1">
    <location>
        <begin position="440"/>
        <end position="451"/>
    </location>
</feature>
<feature type="compositionally biased region" description="Low complexity" evidence="1">
    <location>
        <begin position="361"/>
        <end position="374"/>
    </location>
</feature>
<feature type="compositionally biased region" description="Low complexity" evidence="1">
    <location>
        <begin position="203"/>
        <end position="226"/>
    </location>
</feature>
<feature type="compositionally biased region" description="Low complexity" evidence="1">
    <location>
        <begin position="397"/>
        <end position="408"/>
    </location>
</feature>
<keyword evidence="4" id="KW-1185">Reference proteome</keyword>
<name>A0AA38KS93_9AGAR</name>
<feature type="compositionally biased region" description="Polar residues" evidence="1">
    <location>
        <begin position="462"/>
        <end position="485"/>
    </location>
</feature>
<dbReference type="Proteomes" id="UP001163798">
    <property type="component" value="Unassembled WGS sequence"/>
</dbReference>
<proteinExistence type="predicted"/>
<evidence type="ECO:0000256" key="1">
    <source>
        <dbReference type="SAM" id="MobiDB-lite"/>
    </source>
</evidence>
<feature type="signal peptide" evidence="2">
    <location>
        <begin position="1"/>
        <end position="20"/>
    </location>
</feature>
<feature type="chain" id="PRO_5041457533" evidence="2">
    <location>
        <begin position="21"/>
        <end position="510"/>
    </location>
</feature>
<dbReference type="AlphaFoldDB" id="A0AA38KS93"/>
<evidence type="ECO:0000256" key="2">
    <source>
        <dbReference type="SAM" id="SignalP"/>
    </source>
</evidence>